<proteinExistence type="predicted"/>
<name>X6M9C4_RETFI</name>
<evidence type="ECO:0000313" key="1">
    <source>
        <dbReference type="EMBL" id="ETO10603.1"/>
    </source>
</evidence>
<organism evidence="1 2">
    <name type="scientific">Reticulomyxa filosa</name>
    <dbReference type="NCBI Taxonomy" id="46433"/>
    <lineage>
        <taxon>Eukaryota</taxon>
        <taxon>Sar</taxon>
        <taxon>Rhizaria</taxon>
        <taxon>Retaria</taxon>
        <taxon>Foraminifera</taxon>
        <taxon>Monothalamids</taxon>
        <taxon>Reticulomyxidae</taxon>
        <taxon>Reticulomyxa</taxon>
    </lineage>
</organism>
<accession>X6M9C4</accession>
<dbReference type="AlphaFoldDB" id="X6M9C4"/>
<reference evidence="1 2" key="1">
    <citation type="journal article" date="2013" name="Curr. Biol.">
        <title>The Genome of the Foraminiferan Reticulomyxa filosa.</title>
        <authorList>
            <person name="Glockner G."/>
            <person name="Hulsmann N."/>
            <person name="Schleicher M."/>
            <person name="Noegel A.A."/>
            <person name="Eichinger L."/>
            <person name="Gallinger C."/>
            <person name="Pawlowski J."/>
            <person name="Sierra R."/>
            <person name="Euteneuer U."/>
            <person name="Pillet L."/>
            <person name="Moustafa A."/>
            <person name="Platzer M."/>
            <person name="Groth M."/>
            <person name="Szafranski K."/>
            <person name="Schliwa M."/>
        </authorList>
    </citation>
    <scope>NUCLEOTIDE SEQUENCE [LARGE SCALE GENOMIC DNA]</scope>
</reference>
<dbReference type="EMBL" id="ASPP01023355">
    <property type="protein sequence ID" value="ETO10603.1"/>
    <property type="molecule type" value="Genomic_DNA"/>
</dbReference>
<evidence type="ECO:0000313" key="2">
    <source>
        <dbReference type="Proteomes" id="UP000023152"/>
    </source>
</evidence>
<keyword evidence="2" id="KW-1185">Reference proteome</keyword>
<gene>
    <name evidence="1" type="ORF">RFI_26773</name>
</gene>
<dbReference type="Proteomes" id="UP000023152">
    <property type="component" value="Unassembled WGS sequence"/>
</dbReference>
<sequence length="172" mass="20453">MKKRRLMKSHLKMCGRKTCKFDDNSYVRIRQRSSSVHSLEIPGHYLLILQLILMSNRGVSTRESDDKIKETLEDYGYQIQEVKRFHKMPIVKLLELNMISLVMFIKMILQKKNQILKNGGNAMIESLVFLFRIRQTLWWLNKKQLLHQTQAGFRSWHNTDELLLRLTHSIAI</sequence>
<protein>
    <submittedName>
        <fullName evidence="1">Uncharacterized protein</fullName>
    </submittedName>
</protein>
<comment type="caution">
    <text evidence="1">The sequence shown here is derived from an EMBL/GenBank/DDBJ whole genome shotgun (WGS) entry which is preliminary data.</text>
</comment>